<dbReference type="AlphaFoldDB" id="A0A6B3BY28"/>
<dbReference type="InterPro" id="IPR005754">
    <property type="entry name" value="Sortase"/>
</dbReference>
<evidence type="ECO:0000256" key="3">
    <source>
        <dbReference type="SAM" id="Phobius"/>
    </source>
</evidence>
<dbReference type="NCBIfam" id="NF033748">
    <property type="entry name" value="class_F_sortase"/>
    <property type="match status" value="1"/>
</dbReference>
<keyword evidence="1" id="KW-0378">Hydrolase</keyword>
<dbReference type="EMBL" id="JAAGLU010000022">
    <property type="protein sequence ID" value="NEC89202.1"/>
    <property type="molecule type" value="Genomic_DNA"/>
</dbReference>
<organism evidence="4">
    <name type="scientific">Streptomyces sp. SID12501</name>
    <dbReference type="NCBI Taxonomy" id="2706042"/>
    <lineage>
        <taxon>Bacteria</taxon>
        <taxon>Bacillati</taxon>
        <taxon>Actinomycetota</taxon>
        <taxon>Actinomycetes</taxon>
        <taxon>Kitasatosporales</taxon>
        <taxon>Streptomycetaceae</taxon>
        <taxon>Streptomyces</taxon>
    </lineage>
</organism>
<name>A0A6B3BY28_9ACTN</name>
<keyword evidence="3" id="KW-0472">Membrane</keyword>
<reference evidence="4" key="1">
    <citation type="submission" date="2020-01" db="EMBL/GenBank/DDBJ databases">
        <title>Insect and environment-associated Actinomycetes.</title>
        <authorList>
            <person name="Currrie C."/>
            <person name="Chevrette M."/>
            <person name="Carlson C."/>
            <person name="Stubbendieck R."/>
            <person name="Wendt-Pienkowski E."/>
        </authorList>
    </citation>
    <scope>NUCLEOTIDE SEQUENCE</scope>
    <source>
        <strain evidence="4">SID12501</strain>
    </source>
</reference>
<gene>
    <name evidence="4" type="ORF">G3I71_26065</name>
</gene>
<feature type="compositionally biased region" description="Low complexity" evidence="2">
    <location>
        <begin position="119"/>
        <end position="168"/>
    </location>
</feature>
<evidence type="ECO:0000256" key="1">
    <source>
        <dbReference type="ARBA" id="ARBA00022801"/>
    </source>
</evidence>
<evidence type="ECO:0000313" key="4">
    <source>
        <dbReference type="EMBL" id="NEC89202.1"/>
    </source>
</evidence>
<dbReference type="RefSeq" id="WP_164317863.1">
    <property type="nucleotide sequence ID" value="NZ_JAAGLU010000022.1"/>
</dbReference>
<evidence type="ECO:0000256" key="2">
    <source>
        <dbReference type="SAM" id="MobiDB-lite"/>
    </source>
</evidence>
<dbReference type="GO" id="GO:0016787">
    <property type="term" value="F:hydrolase activity"/>
    <property type="evidence" value="ECO:0007669"/>
    <property type="project" value="UniProtKB-KW"/>
</dbReference>
<dbReference type="Gene3D" id="2.40.260.10">
    <property type="entry name" value="Sortase"/>
    <property type="match status" value="1"/>
</dbReference>
<protein>
    <submittedName>
        <fullName evidence="4">Class F sortase</fullName>
    </submittedName>
</protein>
<dbReference type="CDD" id="cd05829">
    <property type="entry name" value="Sortase_F"/>
    <property type="match status" value="1"/>
</dbReference>
<dbReference type="SUPFAM" id="SSF63817">
    <property type="entry name" value="Sortase"/>
    <property type="match status" value="1"/>
</dbReference>
<keyword evidence="3" id="KW-1133">Transmembrane helix</keyword>
<dbReference type="InterPro" id="IPR042001">
    <property type="entry name" value="Sortase_F"/>
</dbReference>
<accession>A0A6B3BY28</accession>
<dbReference type="Pfam" id="PF04203">
    <property type="entry name" value="Sortase"/>
    <property type="match status" value="1"/>
</dbReference>
<feature type="region of interest" description="Disordered" evidence="2">
    <location>
        <begin position="48"/>
        <end position="168"/>
    </location>
</feature>
<proteinExistence type="predicted"/>
<feature type="transmembrane region" description="Helical" evidence="3">
    <location>
        <begin position="21"/>
        <end position="39"/>
    </location>
</feature>
<sequence>MALPDRARRPRPWRRTRAYRLTRTVVLTVTLAVGGVWWARVDEPTPAPVTATDGTPVAPSTGNGGNAGTGRAARERSPAPTTPTPVAGPAKGRSEPAGPGPHTRPTRAAGPTEGRSEPDGPALPAAPTPAAGPAKGRPGSAGRTPPTAHPSAPATPRAPALLPRSRPTRLGLPYLDVEAPVVDLRLDRHGQLSAPPDNNSNLVGWYADGPSPGENGTVIVVGHRDTRAGPAVFVGLDEVTPGRRVELRRADGRTAVYTVYAVKTYDKANFPSREVYGARARPELRLITCGGGYDRRTGYTGNIVVYAHLTAT</sequence>
<keyword evidence="3" id="KW-0812">Transmembrane</keyword>
<comment type="caution">
    <text evidence="4">The sequence shown here is derived from an EMBL/GenBank/DDBJ whole genome shotgun (WGS) entry which is preliminary data.</text>
</comment>
<dbReference type="InterPro" id="IPR023365">
    <property type="entry name" value="Sortase_dom-sf"/>
</dbReference>